<feature type="chain" id="PRO_5003495839" evidence="5">
    <location>
        <begin position="19"/>
        <end position="468"/>
    </location>
</feature>
<dbReference type="AlphaFoldDB" id="G7H5L8"/>
<evidence type="ECO:0000256" key="5">
    <source>
        <dbReference type="SAM" id="SignalP"/>
    </source>
</evidence>
<evidence type="ECO:0000256" key="3">
    <source>
        <dbReference type="ARBA" id="ARBA00022801"/>
    </source>
</evidence>
<evidence type="ECO:0000313" key="7">
    <source>
        <dbReference type="EMBL" id="GAB11143.1"/>
    </source>
</evidence>
<dbReference type="GO" id="GO:0008234">
    <property type="term" value="F:cysteine-type peptidase activity"/>
    <property type="evidence" value="ECO:0007669"/>
    <property type="project" value="UniProtKB-KW"/>
</dbReference>
<evidence type="ECO:0000313" key="8">
    <source>
        <dbReference type="Proteomes" id="UP000035088"/>
    </source>
</evidence>
<dbReference type="EMBL" id="BAEE01000064">
    <property type="protein sequence ID" value="GAB11143.1"/>
    <property type="molecule type" value="Genomic_DNA"/>
</dbReference>
<dbReference type="PANTHER" id="PTHR47359">
    <property type="entry name" value="PEPTIDOGLYCAN DL-ENDOPEPTIDASE CWLO"/>
    <property type="match status" value="1"/>
</dbReference>
<keyword evidence="4" id="KW-0788">Thiol protease</keyword>
<dbReference type="SUPFAM" id="SSF54001">
    <property type="entry name" value="Cysteine proteinases"/>
    <property type="match status" value="1"/>
</dbReference>
<dbReference type="STRING" id="1073574.GOARA_064_01450"/>
<dbReference type="InterPro" id="IPR000064">
    <property type="entry name" value="NLP_P60_dom"/>
</dbReference>
<evidence type="ECO:0000256" key="1">
    <source>
        <dbReference type="ARBA" id="ARBA00007074"/>
    </source>
</evidence>
<keyword evidence="2" id="KW-0645">Protease</keyword>
<dbReference type="Pfam" id="PF00877">
    <property type="entry name" value="NLPC_P60"/>
    <property type="match status" value="1"/>
</dbReference>
<comment type="caution">
    <text evidence="7">The sequence shown here is derived from an EMBL/GenBank/DDBJ whole genome shotgun (WGS) entry which is preliminary data.</text>
</comment>
<name>G7H5L8_9ACTN</name>
<dbReference type="InterPro" id="IPR038765">
    <property type="entry name" value="Papain-like_cys_pep_sf"/>
</dbReference>
<evidence type="ECO:0000256" key="4">
    <source>
        <dbReference type="ARBA" id="ARBA00022807"/>
    </source>
</evidence>
<dbReference type="InterPro" id="IPR051794">
    <property type="entry name" value="PG_Endopeptidase_C40"/>
</dbReference>
<dbReference type="PROSITE" id="PS51935">
    <property type="entry name" value="NLPC_P60"/>
    <property type="match status" value="1"/>
</dbReference>
<dbReference type="PANTHER" id="PTHR47359:SF3">
    <property type="entry name" value="NLP_P60 DOMAIN-CONTAINING PROTEIN-RELATED"/>
    <property type="match status" value="1"/>
</dbReference>
<dbReference type="Gene3D" id="3.90.1720.10">
    <property type="entry name" value="endopeptidase domain like (from Nostoc punctiforme)"/>
    <property type="match status" value="1"/>
</dbReference>
<comment type="similarity">
    <text evidence="1">Belongs to the peptidase C40 family.</text>
</comment>
<dbReference type="GO" id="GO:0006508">
    <property type="term" value="P:proteolysis"/>
    <property type="evidence" value="ECO:0007669"/>
    <property type="project" value="UniProtKB-KW"/>
</dbReference>
<reference evidence="7 8" key="1">
    <citation type="submission" date="2011-11" db="EMBL/GenBank/DDBJ databases">
        <title>Whole genome shotgun sequence of Gordonia araii NBRC 100433.</title>
        <authorList>
            <person name="Yoshida Y."/>
            <person name="Hosoyama A."/>
            <person name="Tsuchikane K."/>
            <person name="Katsumata H."/>
            <person name="Yamazaki S."/>
            <person name="Fujita N."/>
        </authorList>
    </citation>
    <scope>NUCLEOTIDE SEQUENCE [LARGE SCALE GENOMIC DNA]</scope>
    <source>
        <strain evidence="7 8">NBRC 100433</strain>
    </source>
</reference>
<organism evidence="7 8">
    <name type="scientific">Gordonia araii NBRC 100433</name>
    <dbReference type="NCBI Taxonomy" id="1073574"/>
    <lineage>
        <taxon>Bacteria</taxon>
        <taxon>Bacillati</taxon>
        <taxon>Actinomycetota</taxon>
        <taxon>Actinomycetes</taxon>
        <taxon>Mycobacteriales</taxon>
        <taxon>Gordoniaceae</taxon>
        <taxon>Gordonia</taxon>
    </lineage>
</organism>
<keyword evidence="8" id="KW-1185">Reference proteome</keyword>
<protein>
    <submittedName>
        <fullName evidence="7">Putative Rpf-interacting protein</fullName>
    </submittedName>
</protein>
<sequence>MLTAAVALTTLVAGVAGAAPTDQKAAKISSLVNQVATSDQNLTDLDNTLAVKREAVNRALVDFQNSIVAERLATVAALGARKSLKDADRRVATAQKRFDAYAERAYRRGPAGSMRDYVSSDNPQQVLDQVAVLDRVSAQQRRNIERLKIARNQKANRAAAAEASRRQAASAARSAASRRTDAITAVKTAQEAMRSEQQRRLALLTKRAEAQNKLNALRGINQRVAAPVLPGIGAIRTDAVDSKAAMEAAAAAAKLAADVAQKVLAGVIGSQQIPHSALFDELGLGGSDLTSMGGNGSLSRLSTGSLGALFGSTGSFGGGGGQVRPGLKGPQAVELVVNRAMSQLNQPYAWGGGDANGPTKGIRDGGVADAHGDYNKIGFDCSGLMIYAFAGIGIDLPHYTGYQYTSGPQVPISQMQRGDMIFWGANASQHVALYLGNNQMVEAPQSGDVVKVSPVRMSGTMPMVVRLW</sequence>
<gene>
    <name evidence="7" type="ORF">GOARA_064_01450</name>
</gene>
<feature type="domain" description="NlpC/P60" evidence="6">
    <location>
        <begin position="330"/>
        <end position="468"/>
    </location>
</feature>
<keyword evidence="3" id="KW-0378">Hydrolase</keyword>
<keyword evidence="5" id="KW-0732">Signal</keyword>
<dbReference type="Proteomes" id="UP000035088">
    <property type="component" value="Unassembled WGS sequence"/>
</dbReference>
<evidence type="ECO:0000256" key="2">
    <source>
        <dbReference type="ARBA" id="ARBA00022670"/>
    </source>
</evidence>
<proteinExistence type="inferred from homology"/>
<feature type="signal peptide" evidence="5">
    <location>
        <begin position="1"/>
        <end position="18"/>
    </location>
</feature>
<evidence type="ECO:0000259" key="6">
    <source>
        <dbReference type="PROSITE" id="PS51935"/>
    </source>
</evidence>
<accession>G7H5L8</accession>